<accession>A0AAP0NVA0</accession>
<sequence>MYARYLVNFLNILAASHACGQTEKYKQADIKVLWRCYYYKLEESEMLRHDHVMKINIVKDSIEADYMHMTLMKGLPET</sequence>
<protein>
    <recommendedName>
        <fullName evidence="4">Secreted protein</fullName>
    </recommendedName>
</protein>
<evidence type="ECO:0000256" key="1">
    <source>
        <dbReference type="SAM" id="SignalP"/>
    </source>
</evidence>
<feature type="signal peptide" evidence="1">
    <location>
        <begin position="1"/>
        <end position="18"/>
    </location>
</feature>
<organism evidence="2 3">
    <name type="scientific">Stephania yunnanensis</name>
    <dbReference type="NCBI Taxonomy" id="152371"/>
    <lineage>
        <taxon>Eukaryota</taxon>
        <taxon>Viridiplantae</taxon>
        <taxon>Streptophyta</taxon>
        <taxon>Embryophyta</taxon>
        <taxon>Tracheophyta</taxon>
        <taxon>Spermatophyta</taxon>
        <taxon>Magnoliopsida</taxon>
        <taxon>Ranunculales</taxon>
        <taxon>Menispermaceae</taxon>
        <taxon>Menispermoideae</taxon>
        <taxon>Cissampelideae</taxon>
        <taxon>Stephania</taxon>
    </lineage>
</organism>
<gene>
    <name evidence="2" type="ORF">Syun_017940</name>
</gene>
<name>A0AAP0NVA0_9MAGN</name>
<keyword evidence="3" id="KW-1185">Reference proteome</keyword>
<feature type="chain" id="PRO_5042928733" description="Secreted protein" evidence="1">
    <location>
        <begin position="19"/>
        <end position="78"/>
    </location>
</feature>
<evidence type="ECO:0008006" key="4">
    <source>
        <dbReference type="Google" id="ProtNLM"/>
    </source>
</evidence>
<evidence type="ECO:0000313" key="2">
    <source>
        <dbReference type="EMBL" id="KAK9120323.1"/>
    </source>
</evidence>
<dbReference type="Proteomes" id="UP001420932">
    <property type="component" value="Unassembled WGS sequence"/>
</dbReference>
<proteinExistence type="predicted"/>
<keyword evidence="1" id="KW-0732">Signal</keyword>
<dbReference type="AlphaFoldDB" id="A0AAP0NVA0"/>
<dbReference type="EMBL" id="JBBNAF010000008">
    <property type="protein sequence ID" value="KAK9120323.1"/>
    <property type="molecule type" value="Genomic_DNA"/>
</dbReference>
<reference evidence="2 3" key="1">
    <citation type="submission" date="2024-01" db="EMBL/GenBank/DDBJ databases">
        <title>Genome assemblies of Stephania.</title>
        <authorList>
            <person name="Yang L."/>
        </authorList>
    </citation>
    <scope>NUCLEOTIDE SEQUENCE [LARGE SCALE GENOMIC DNA]</scope>
    <source>
        <strain evidence="2">YNDBR</strain>
        <tissue evidence="2">Leaf</tissue>
    </source>
</reference>
<evidence type="ECO:0000313" key="3">
    <source>
        <dbReference type="Proteomes" id="UP001420932"/>
    </source>
</evidence>
<comment type="caution">
    <text evidence="2">The sequence shown here is derived from an EMBL/GenBank/DDBJ whole genome shotgun (WGS) entry which is preliminary data.</text>
</comment>